<evidence type="ECO:0000313" key="1">
    <source>
        <dbReference type="EMBL" id="ORY53040.1"/>
    </source>
</evidence>
<dbReference type="Proteomes" id="UP000193642">
    <property type="component" value="Unassembled WGS sequence"/>
</dbReference>
<dbReference type="OrthoDB" id="498286at2759"/>
<dbReference type="GO" id="GO:0006044">
    <property type="term" value="P:N-acetylglucosamine metabolic process"/>
    <property type="evidence" value="ECO:0007669"/>
    <property type="project" value="TreeGrafter"/>
</dbReference>
<name>A0A1Y2D1B4_9FUNG</name>
<dbReference type="Pfam" id="PF12239">
    <property type="entry name" value="DUF3605"/>
    <property type="match status" value="1"/>
</dbReference>
<dbReference type="GO" id="GO:0005737">
    <property type="term" value="C:cytoplasm"/>
    <property type="evidence" value="ECO:0007669"/>
    <property type="project" value="TreeGrafter"/>
</dbReference>
<accession>A0A1Y2D1B4</accession>
<keyword evidence="2" id="KW-1185">Reference proteome</keyword>
<comment type="caution">
    <text evidence="1">The sequence shown here is derived from an EMBL/GenBank/DDBJ whole genome shotgun (WGS) entry which is preliminary data.</text>
</comment>
<dbReference type="InterPro" id="IPR022036">
    <property type="entry name" value="DUF3605"/>
</dbReference>
<dbReference type="EMBL" id="MCGO01000002">
    <property type="protein sequence ID" value="ORY53040.1"/>
    <property type="molecule type" value="Genomic_DNA"/>
</dbReference>
<dbReference type="PANTHER" id="PTHR35020">
    <property type="entry name" value="N-ACETYLGLUCOSAMINE-INDUCED PROTEIN 1"/>
    <property type="match status" value="1"/>
</dbReference>
<dbReference type="AlphaFoldDB" id="A0A1Y2D1B4"/>
<dbReference type="PANTHER" id="PTHR35020:SF2">
    <property type="entry name" value="N-ACETYLGLUCOSAMINE-INDUCED PROTEIN 1"/>
    <property type="match status" value="1"/>
</dbReference>
<gene>
    <name evidence="1" type="ORF">BCR33DRAFT_711429</name>
</gene>
<sequence length="151" mass="17485">MAYIQTYTKQFNSMADCVKVDILGFPFYKADDGRIHAVPVEEHIQTTTKLWTLERNHFPYALEEGIEHWVIWTLGECEMPEDEMIRIFNNEFKGAEYIHLTNPPSLKTVPEIHHSHVFVNRTGRSHSPTAVNALLSSPLRQSAEPFEEDEE</sequence>
<evidence type="ECO:0000313" key="2">
    <source>
        <dbReference type="Proteomes" id="UP000193642"/>
    </source>
</evidence>
<reference evidence="1 2" key="1">
    <citation type="submission" date="2016-07" db="EMBL/GenBank/DDBJ databases">
        <title>Pervasive Adenine N6-methylation of Active Genes in Fungi.</title>
        <authorList>
            <consortium name="DOE Joint Genome Institute"/>
            <person name="Mondo S.J."/>
            <person name="Dannebaum R.O."/>
            <person name="Kuo R.C."/>
            <person name="Labutti K."/>
            <person name="Haridas S."/>
            <person name="Kuo A."/>
            <person name="Salamov A."/>
            <person name="Ahrendt S.R."/>
            <person name="Lipzen A."/>
            <person name="Sullivan W."/>
            <person name="Andreopoulos W.B."/>
            <person name="Clum A."/>
            <person name="Lindquist E."/>
            <person name="Daum C."/>
            <person name="Ramamoorthy G.K."/>
            <person name="Gryganskyi A."/>
            <person name="Culley D."/>
            <person name="Magnuson J.K."/>
            <person name="James T.Y."/>
            <person name="O'Malley M.A."/>
            <person name="Stajich J.E."/>
            <person name="Spatafora J.W."/>
            <person name="Visel A."/>
            <person name="Grigoriev I.V."/>
        </authorList>
    </citation>
    <scope>NUCLEOTIDE SEQUENCE [LARGE SCALE GENOMIC DNA]</scope>
    <source>
        <strain evidence="1 2">JEL800</strain>
    </source>
</reference>
<proteinExistence type="predicted"/>
<organism evidence="1 2">
    <name type="scientific">Rhizoclosmatium globosum</name>
    <dbReference type="NCBI Taxonomy" id="329046"/>
    <lineage>
        <taxon>Eukaryota</taxon>
        <taxon>Fungi</taxon>
        <taxon>Fungi incertae sedis</taxon>
        <taxon>Chytridiomycota</taxon>
        <taxon>Chytridiomycota incertae sedis</taxon>
        <taxon>Chytridiomycetes</taxon>
        <taxon>Chytridiales</taxon>
        <taxon>Chytriomycetaceae</taxon>
        <taxon>Rhizoclosmatium</taxon>
    </lineage>
</organism>
<protein>
    <submittedName>
        <fullName evidence="1">Uncharacterized protein</fullName>
    </submittedName>
</protein>